<dbReference type="Pfam" id="PF04505">
    <property type="entry name" value="CD225"/>
    <property type="match status" value="1"/>
</dbReference>
<accession>A0A1M5ADT3</accession>
<dbReference type="STRING" id="1346286.SAMN05444362_10514"/>
<dbReference type="InterPro" id="IPR051423">
    <property type="entry name" value="CD225/Dispanin"/>
</dbReference>
<dbReference type="Proteomes" id="UP000184480">
    <property type="component" value="Unassembled WGS sequence"/>
</dbReference>
<sequence length="123" mass="13190">MENRSFTQNPNFGLNNPNDGNQMPKPNNNLPLTIIGTVLGLCSPCCIGLIVGIVAIVFSTQVESKYNYGDYQGALSSAKNAKILAFVAIGLGAIGLIYSIIQFATVGSAGMLEVYQEYLRQIQ</sequence>
<dbReference type="PANTHER" id="PTHR14948:SF25">
    <property type="entry name" value="DUF4190 DOMAIN-CONTAINING PROTEIN"/>
    <property type="match status" value="1"/>
</dbReference>
<dbReference type="GO" id="GO:0016020">
    <property type="term" value="C:membrane"/>
    <property type="evidence" value="ECO:0007669"/>
    <property type="project" value="UniProtKB-SubCell"/>
</dbReference>
<reference evidence="8" key="1">
    <citation type="submission" date="2016-11" db="EMBL/GenBank/DDBJ databases">
        <authorList>
            <person name="Varghese N."/>
            <person name="Submissions S."/>
        </authorList>
    </citation>
    <scope>NUCLEOTIDE SEQUENCE [LARGE SCALE GENOMIC DNA]</scope>
    <source>
        <strain evidence="8">DSM 27370</strain>
    </source>
</reference>
<dbReference type="PANTHER" id="PTHR14948">
    <property type="entry name" value="NG5"/>
    <property type="match status" value="1"/>
</dbReference>
<keyword evidence="3 6" id="KW-1133">Transmembrane helix</keyword>
<feature type="region of interest" description="Disordered" evidence="5">
    <location>
        <begin position="1"/>
        <end position="25"/>
    </location>
</feature>
<evidence type="ECO:0000313" key="7">
    <source>
        <dbReference type="EMBL" id="SHF28246.1"/>
    </source>
</evidence>
<evidence type="ECO:0000256" key="5">
    <source>
        <dbReference type="SAM" id="MobiDB-lite"/>
    </source>
</evidence>
<evidence type="ECO:0000256" key="4">
    <source>
        <dbReference type="ARBA" id="ARBA00023136"/>
    </source>
</evidence>
<dbReference type="RefSeq" id="WP_062184864.1">
    <property type="nucleotide sequence ID" value="NZ_BBXL01000032.1"/>
</dbReference>
<keyword evidence="4 6" id="KW-0472">Membrane</keyword>
<dbReference type="EMBL" id="FQUC01000005">
    <property type="protein sequence ID" value="SHF28246.1"/>
    <property type="molecule type" value="Genomic_DNA"/>
</dbReference>
<evidence type="ECO:0000256" key="1">
    <source>
        <dbReference type="ARBA" id="ARBA00004370"/>
    </source>
</evidence>
<keyword evidence="8" id="KW-1185">Reference proteome</keyword>
<proteinExistence type="predicted"/>
<name>A0A1M5ADT3_9BACT</name>
<comment type="subcellular location">
    <subcellularLocation>
        <location evidence="1">Membrane</location>
    </subcellularLocation>
</comment>
<dbReference type="OrthoDB" id="9815705at2"/>
<organism evidence="7 8">
    <name type="scientific">Dysgonomonas macrotermitis</name>
    <dbReference type="NCBI Taxonomy" id="1346286"/>
    <lineage>
        <taxon>Bacteria</taxon>
        <taxon>Pseudomonadati</taxon>
        <taxon>Bacteroidota</taxon>
        <taxon>Bacteroidia</taxon>
        <taxon>Bacteroidales</taxon>
        <taxon>Dysgonomonadaceae</taxon>
        <taxon>Dysgonomonas</taxon>
    </lineage>
</organism>
<dbReference type="AlphaFoldDB" id="A0A1M5ADT3"/>
<feature type="transmembrane region" description="Helical" evidence="6">
    <location>
        <begin position="32"/>
        <end position="58"/>
    </location>
</feature>
<gene>
    <name evidence="7" type="ORF">SAMN05444362_10514</name>
</gene>
<dbReference type="InterPro" id="IPR007593">
    <property type="entry name" value="CD225/Dispanin_fam"/>
</dbReference>
<evidence type="ECO:0000256" key="3">
    <source>
        <dbReference type="ARBA" id="ARBA00022989"/>
    </source>
</evidence>
<feature type="transmembrane region" description="Helical" evidence="6">
    <location>
        <begin position="83"/>
        <end position="104"/>
    </location>
</feature>
<evidence type="ECO:0000256" key="2">
    <source>
        <dbReference type="ARBA" id="ARBA00022692"/>
    </source>
</evidence>
<evidence type="ECO:0000313" key="8">
    <source>
        <dbReference type="Proteomes" id="UP000184480"/>
    </source>
</evidence>
<keyword evidence="2 6" id="KW-0812">Transmembrane</keyword>
<evidence type="ECO:0000256" key="6">
    <source>
        <dbReference type="SAM" id="Phobius"/>
    </source>
</evidence>
<protein>
    <submittedName>
        <fullName evidence="7">Interferon-induced transmembrane protein</fullName>
    </submittedName>
</protein>